<keyword evidence="3" id="KW-1185">Reference proteome</keyword>
<reference evidence="1 3" key="1">
    <citation type="journal article" date="2021" name="Commun. Biol.">
        <title>The genome of Shorea leprosula (Dipterocarpaceae) highlights the ecological relevance of drought in aseasonal tropical rainforests.</title>
        <authorList>
            <person name="Ng K.K.S."/>
            <person name="Kobayashi M.J."/>
            <person name="Fawcett J.A."/>
            <person name="Hatakeyama M."/>
            <person name="Paape T."/>
            <person name="Ng C.H."/>
            <person name="Ang C.C."/>
            <person name="Tnah L.H."/>
            <person name="Lee C.T."/>
            <person name="Nishiyama T."/>
            <person name="Sese J."/>
            <person name="O'Brien M.J."/>
            <person name="Copetti D."/>
            <person name="Mohd Noor M.I."/>
            <person name="Ong R.C."/>
            <person name="Putra M."/>
            <person name="Sireger I.Z."/>
            <person name="Indrioko S."/>
            <person name="Kosugi Y."/>
            <person name="Izuno A."/>
            <person name="Isagi Y."/>
            <person name="Lee S.L."/>
            <person name="Shimizu K.K."/>
        </authorList>
    </citation>
    <scope>NUCLEOTIDE SEQUENCE [LARGE SCALE GENOMIC DNA]</scope>
    <source>
        <strain evidence="1">214</strain>
    </source>
</reference>
<dbReference type="Proteomes" id="UP001054252">
    <property type="component" value="Unassembled WGS sequence"/>
</dbReference>
<protein>
    <submittedName>
        <fullName evidence="1">Uncharacterized protein</fullName>
    </submittedName>
</protein>
<evidence type="ECO:0000313" key="3">
    <source>
        <dbReference type="Proteomes" id="UP001054252"/>
    </source>
</evidence>
<evidence type="ECO:0000313" key="2">
    <source>
        <dbReference type="EMBL" id="GKV53194.1"/>
    </source>
</evidence>
<dbReference type="EMBL" id="BPVZ01001153">
    <property type="protein sequence ID" value="GKV53194.1"/>
    <property type="molecule type" value="Genomic_DNA"/>
</dbReference>
<name>A0AAV5L662_9ROSI</name>
<gene>
    <name evidence="1" type="ORF">SLEP1_g41022</name>
    <name evidence="2" type="ORF">SLEP1_g59731</name>
</gene>
<dbReference type="AlphaFoldDB" id="A0AAV5L662"/>
<sequence length="74" mass="8257">MKSRTGAIEAGSIGSRQRCSSREDAVIREISIVIQLKQICRQIYASYGSRVGDDRMNWTQIEGPNALLQIFVKG</sequence>
<evidence type="ECO:0000313" key="1">
    <source>
        <dbReference type="EMBL" id="GKV32411.1"/>
    </source>
</evidence>
<comment type="caution">
    <text evidence="1">The sequence shown here is derived from an EMBL/GenBank/DDBJ whole genome shotgun (WGS) entry which is preliminary data.</text>
</comment>
<accession>A0AAV5L662</accession>
<dbReference type="EMBL" id="BPVZ01000095">
    <property type="protein sequence ID" value="GKV32411.1"/>
    <property type="molecule type" value="Genomic_DNA"/>
</dbReference>
<organism evidence="1 3">
    <name type="scientific">Rubroshorea leprosula</name>
    <dbReference type="NCBI Taxonomy" id="152421"/>
    <lineage>
        <taxon>Eukaryota</taxon>
        <taxon>Viridiplantae</taxon>
        <taxon>Streptophyta</taxon>
        <taxon>Embryophyta</taxon>
        <taxon>Tracheophyta</taxon>
        <taxon>Spermatophyta</taxon>
        <taxon>Magnoliopsida</taxon>
        <taxon>eudicotyledons</taxon>
        <taxon>Gunneridae</taxon>
        <taxon>Pentapetalae</taxon>
        <taxon>rosids</taxon>
        <taxon>malvids</taxon>
        <taxon>Malvales</taxon>
        <taxon>Dipterocarpaceae</taxon>
        <taxon>Rubroshorea</taxon>
    </lineage>
</organism>
<proteinExistence type="predicted"/>